<evidence type="ECO:0000256" key="1">
    <source>
        <dbReference type="SAM" id="MobiDB-lite"/>
    </source>
</evidence>
<name>A0A7C8PPX0_ORBOL</name>
<evidence type="ECO:0000313" key="3">
    <source>
        <dbReference type="Proteomes" id="UP000297595"/>
    </source>
</evidence>
<protein>
    <submittedName>
        <fullName evidence="2">Uncharacterized protein</fullName>
    </submittedName>
</protein>
<comment type="caution">
    <text evidence="2">The sequence shown here is derived from an EMBL/GenBank/DDBJ whole genome shotgun (WGS) entry which is preliminary data.</text>
</comment>
<dbReference type="EMBL" id="SOZJ01000010">
    <property type="protein sequence ID" value="TGJ62509.1"/>
    <property type="molecule type" value="Genomic_DNA"/>
</dbReference>
<organism evidence="2 3">
    <name type="scientific">Orbilia oligospora</name>
    <name type="common">Nematode-trapping fungus</name>
    <name type="synonym">Arthrobotrys oligospora</name>
    <dbReference type="NCBI Taxonomy" id="2813651"/>
    <lineage>
        <taxon>Eukaryota</taxon>
        <taxon>Fungi</taxon>
        <taxon>Dikarya</taxon>
        <taxon>Ascomycota</taxon>
        <taxon>Pezizomycotina</taxon>
        <taxon>Orbiliomycetes</taxon>
        <taxon>Orbiliales</taxon>
        <taxon>Orbiliaceae</taxon>
        <taxon>Orbilia</taxon>
    </lineage>
</organism>
<evidence type="ECO:0000313" key="2">
    <source>
        <dbReference type="EMBL" id="TGJ62509.1"/>
    </source>
</evidence>
<reference evidence="2 3" key="1">
    <citation type="submission" date="2019-03" db="EMBL/GenBank/DDBJ databases">
        <title>Nematode-trapping fungi genome.</title>
        <authorList>
            <person name="Vidal-Diez De Ulzurrun G."/>
        </authorList>
    </citation>
    <scope>NUCLEOTIDE SEQUENCE [LARGE SCALE GENOMIC DNA]</scope>
    <source>
        <strain evidence="2 3">TWF154</strain>
    </source>
</reference>
<accession>A0A7C8PPX0</accession>
<gene>
    <name evidence="2" type="ORF">EYR41_002484</name>
</gene>
<sequence>MESVTQRRLTSCENPVIRTHHVGQLLPVPFVDCFKNKKIPWHWEQSSGISFHIIIICTTVGSVKRASLRKERVPAAPPAACAPPNRSKKQKRKQRGHTAGDIARDLRIKAFLEYWDSIGLIVCKVRRAVVVELGFERACLEWDRL</sequence>
<feature type="compositionally biased region" description="Basic residues" evidence="1">
    <location>
        <begin position="86"/>
        <end position="96"/>
    </location>
</feature>
<feature type="region of interest" description="Disordered" evidence="1">
    <location>
        <begin position="74"/>
        <end position="98"/>
    </location>
</feature>
<dbReference type="Proteomes" id="UP000297595">
    <property type="component" value="Unassembled WGS sequence"/>
</dbReference>
<dbReference type="AlphaFoldDB" id="A0A7C8PPX0"/>
<proteinExistence type="predicted"/>